<dbReference type="EMBL" id="MVHT01000109">
    <property type="protein sequence ID" value="ORA95681.1"/>
    <property type="molecule type" value="Genomic_DNA"/>
</dbReference>
<dbReference type="InterPro" id="IPR008693">
    <property type="entry name" value="MmpS"/>
</dbReference>
<organism evidence="8 9">
    <name type="scientific">Mycobacterium intermedium</name>
    <dbReference type="NCBI Taxonomy" id="28445"/>
    <lineage>
        <taxon>Bacteria</taxon>
        <taxon>Bacillati</taxon>
        <taxon>Actinomycetota</taxon>
        <taxon>Actinomycetes</taxon>
        <taxon>Mycobacteriales</taxon>
        <taxon>Mycobacteriaceae</taxon>
        <taxon>Mycobacterium</taxon>
        <taxon>Mycobacterium simiae complex</taxon>
    </lineage>
</organism>
<dbReference type="Proteomes" id="UP000192739">
    <property type="component" value="Unassembled WGS sequence"/>
</dbReference>
<protein>
    <recommendedName>
        <fullName evidence="10">Transport acessory protein MmpS</fullName>
    </recommendedName>
</protein>
<dbReference type="AlphaFoldDB" id="A0A1E3S550"/>
<comment type="subcellular location">
    <subcellularLocation>
        <location evidence="1">Cell membrane</location>
    </subcellularLocation>
</comment>
<evidence type="ECO:0000256" key="1">
    <source>
        <dbReference type="ARBA" id="ARBA00004236"/>
    </source>
</evidence>
<name>A0A1E3S550_MYCIE</name>
<dbReference type="InterPro" id="IPR038468">
    <property type="entry name" value="MmpS_C"/>
</dbReference>
<feature type="transmembrane region" description="Helical" evidence="7">
    <location>
        <begin position="12"/>
        <end position="33"/>
    </location>
</feature>
<dbReference type="Gene3D" id="2.60.40.2880">
    <property type="entry name" value="MmpS1-5, C-terminal soluble domain"/>
    <property type="match status" value="1"/>
</dbReference>
<evidence type="ECO:0000256" key="6">
    <source>
        <dbReference type="ARBA" id="ARBA00023136"/>
    </source>
</evidence>
<evidence type="ECO:0000256" key="5">
    <source>
        <dbReference type="ARBA" id="ARBA00022989"/>
    </source>
</evidence>
<comment type="similarity">
    <text evidence="2">Belongs to the MmpS family.</text>
</comment>
<proteinExistence type="inferred from homology"/>
<keyword evidence="5 7" id="KW-1133">Transmembrane helix</keyword>
<sequence>MPKIPVANAFKKLWIVVVVVVVIAIAGFCVLRLRTFFGEEDNRPITSGAADEIKPFNPKKVVYEVYGPPGSIANINYLDINAQPQKVSNVPLPWTLSVVTTLPSVSVNVIAQADADQVGCRIIVNDEVKAERSVSGVNAQTFCIVKSA</sequence>
<dbReference type="RefSeq" id="WP_069422298.1">
    <property type="nucleotide sequence ID" value="NZ_CBCRZH010000042.1"/>
</dbReference>
<evidence type="ECO:0000256" key="4">
    <source>
        <dbReference type="ARBA" id="ARBA00022692"/>
    </source>
</evidence>
<dbReference type="Pfam" id="PF05423">
    <property type="entry name" value="Mycobact_memb"/>
    <property type="match status" value="1"/>
</dbReference>
<keyword evidence="4 7" id="KW-0812">Transmembrane</keyword>
<evidence type="ECO:0000256" key="3">
    <source>
        <dbReference type="ARBA" id="ARBA00022475"/>
    </source>
</evidence>
<keyword evidence="6 7" id="KW-0472">Membrane</keyword>
<evidence type="ECO:0000256" key="2">
    <source>
        <dbReference type="ARBA" id="ARBA00007531"/>
    </source>
</evidence>
<evidence type="ECO:0008006" key="10">
    <source>
        <dbReference type="Google" id="ProtNLM"/>
    </source>
</evidence>
<evidence type="ECO:0000256" key="7">
    <source>
        <dbReference type="SAM" id="Phobius"/>
    </source>
</evidence>
<dbReference type="GO" id="GO:0005886">
    <property type="term" value="C:plasma membrane"/>
    <property type="evidence" value="ECO:0007669"/>
    <property type="project" value="UniProtKB-SubCell"/>
</dbReference>
<accession>A0A1E3S550</accession>
<evidence type="ECO:0000313" key="9">
    <source>
        <dbReference type="Proteomes" id="UP000192739"/>
    </source>
</evidence>
<comment type="caution">
    <text evidence="8">The sequence shown here is derived from an EMBL/GenBank/DDBJ whole genome shotgun (WGS) entry which is preliminary data.</text>
</comment>
<dbReference type="OrthoDB" id="3398257at2"/>
<dbReference type="STRING" id="28445.BHQ20_27385"/>
<reference evidence="8 9" key="1">
    <citation type="submission" date="2017-02" db="EMBL/GenBank/DDBJ databases">
        <title>The new phylogeny of genus Mycobacterium.</title>
        <authorList>
            <person name="Tortoli E."/>
            <person name="Trovato A."/>
            <person name="Cirillo D.M."/>
        </authorList>
    </citation>
    <scope>NUCLEOTIDE SEQUENCE [LARGE SCALE GENOMIC DNA]</scope>
    <source>
        <strain evidence="8 9">DSM 44049</strain>
    </source>
</reference>
<evidence type="ECO:0000313" key="8">
    <source>
        <dbReference type="EMBL" id="ORA95681.1"/>
    </source>
</evidence>
<gene>
    <name evidence="8" type="ORF">BST27_26530</name>
</gene>
<keyword evidence="3" id="KW-1003">Cell membrane</keyword>
<keyword evidence="9" id="KW-1185">Reference proteome</keyword>